<dbReference type="EMBL" id="KZ678140">
    <property type="protein sequence ID" value="PSN63514.1"/>
    <property type="molecule type" value="Genomic_DNA"/>
</dbReference>
<keyword evidence="1" id="KW-0812">Transmembrane</keyword>
<name>A0A2T2NDJ8_CORCC</name>
<evidence type="ECO:0000313" key="2">
    <source>
        <dbReference type="EMBL" id="PSN63514.1"/>
    </source>
</evidence>
<proteinExistence type="predicted"/>
<dbReference type="Proteomes" id="UP000240883">
    <property type="component" value="Unassembled WGS sequence"/>
</dbReference>
<accession>A0A2T2NDJ8</accession>
<dbReference type="AlphaFoldDB" id="A0A2T2NDJ8"/>
<keyword evidence="1" id="KW-0472">Membrane</keyword>
<feature type="transmembrane region" description="Helical" evidence="1">
    <location>
        <begin position="100"/>
        <end position="119"/>
    </location>
</feature>
<feature type="transmembrane region" description="Helical" evidence="1">
    <location>
        <begin position="58"/>
        <end position="80"/>
    </location>
</feature>
<evidence type="ECO:0000313" key="3">
    <source>
        <dbReference type="Proteomes" id="UP000240883"/>
    </source>
</evidence>
<reference evidence="2 3" key="1">
    <citation type="journal article" date="2018" name="Front. Microbiol.">
        <title>Genome-Wide Analysis of Corynespora cassiicola Leaf Fall Disease Putative Effectors.</title>
        <authorList>
            <person name="Lopez D."/>
            <person name="Ribeiro S."/>
            <person name="Label P."/>
            <person name="Fumanal B."/>
            <person name="Venisse J.S."/>
            <person name="Kohler A."/>
            <person name="de Oliveira R.R."/>
            <person name="Labutti K."/>
            <person name="Lipzen A."/>
            <person name="Lail K."/>
            <person name="Bauer D."/>
            <person name="Ohm R.A."/>
            <person name="Barry K.W."/>
            <person name="Spatafora J."/>
            <person name="Grigoriev I.V."/>
            <person name="Martin F.M."/>
            <person name="Pujade-Renaud V."/>
        </authorList>
    </citation>
    <scope>NUCLEOTIDE SEQUENCE [LARGE SCALE GENOMIC DNA]</scope>
    <source>
        <strain evidence="2 3">Philippines</strain>
    </source>
</reference>
<evidence type="ECO:0000256" key="1">
    <source>
        <dbReference type="SAM" id="Phobius"/>
    </source>
</evidence>
<protein>
    <submittedName>
        <fullName evidence="2">Uncharacterized protein</fullName>
    </submittedName>
</protein>
<dbReference type="OrthoDB" id="10596581at2759"/>
<sequence>MLSSPARSGAAQSIPVHKSRVEAGLGVLQFVASRRSSVFMCKVAFPKVRRIENCGGCLACRFYFPNLLSLSFFLSATLYFEDLLRVSLVMVVTTCSCDGSSLPWLRVWVMTIMISLVSYRDGRKCMIVLQKSSTPRVCALRPCANGPSVI</sequence>
<gene>
    <name evidence="2" type="ORF">BS50DRAFT_115435</name>
</gene>
<keyword evidence="3" id="KW-1185">Reference proteome</keyword>
<organism evidence="2 3">
    <name type="scientific">Corynespora cassiicola Philippines</name>
    <dbReference type="NCBI Taxonomy" id="1448308"/>
    <lineage>
        <taxon>Eukaryota</taxon>
        <taxon>Fungi</taxon>
        <taxon>Dikarya</taxon>
        <taxon>Ascomycota</taxon>
        <taxon>Pezizomycotina</taxon>
        <taxon>Dothideomycetes</taxon>
        <taxon>Pleosporomycetidae</taxon>
        <taxon>Pleosporales</taxon>
        <taxon>Corynesporascaceae</taxon>
        <taxon>Corynespora</taxon>
    </lineage>
</organism>
<keyword evidence="1" id="KW-1133">Transmembrane helix</keyword>